<evidence type="ECO:0000313" key="5">
    <source>
        <dbReference type="Proteomes" id="UP000266677"/>
    </source>
</evidence>
<dbReference type="OrthoDB" id="3210235at2"/>
<organism evidence="4 5">
    <name type="scientific">Nocardia panacis</name>
    <dbReference type="NCBI Taxonomy" id="2340916"/>
    <lineage>
        <taxon>Bacteria</taxon>
        <taxon>Bacillati</taxon>
        <taxon>Actinomycetota</taxon>
        <taxon>Actinomycetes</taxon>
        <taxon>Mycobacteriales</taxon>
        <taxon>Nocardiaceae</taxon>
        <taxon>Nocardia</taxon>
    </lineage>
</organism>
<dbReference type="Pfam" id="PF00440">
    <property type="entry name" value="TetR_N"/>
    <property type="match status" value="1"/>
</dbReference>
<accession>A0A3A4K1N0</accession>
<dbReference type="Pfam" id="PF17920">
    <property type="entry name" value="TetR_C_16"/>
    <property type="match status" value="1"/>
</dbReference>
<dbReference type="EMBL" id="QZFU01000023">
    <property type="protein sequence ID" value="RJO73650.1"/>
    <property type="molecule type" value="Genomic_DNA"/>
</dbReference>
<dbReference type="RefSeq" id="WP_120042726.1">
    <property type="nucleotide sequence ID" value="NZ_QZFU01000023.1"/>
</dbReference>
<protein>
    <submittedName>
        <fullName evidence="4">TetR/AcrR family transcriptional regulator</fullName>
    </submittedName>
</protein>
<sequence length="202" mass="21762">MSPESGNRAEQRRRTESRILRAARRQFAAAGFEATTIRAIAAEAETDPGLVMRYFGAKADLFAKVAGVEPDAEISGTPSEAAEQLLAALTHKLEEQPLDALAALRAMFTHPAAATEIQAAMSARQTQAAAHLSPDDADLRAALISALTLGTVLSRHLLRLPALDTATPDRIAALLRPAFHHLAYGTPRNAEGRWDVRDSYDE</sequence>
<evidence type="ECO:0000256" key="1">
    <source>
        <dbReference type="ARBA" id="ARBA00023125"/>
    </source>
</evidence>
<dbReference type="InterPro" id="IPR041678">
    <property type="entry name" value="TetR_C_16"/>
</dbReference>
<keyword evidence="1 2" id="KW-0238">DNA-binding</keyword>
<evidence type="ECO:0000313" key="4">
    <source>
        <dbReference type="EMBL" id="RJO73650.1"/>
    </source>
</evidence>
<dbReference type="InterPro" id="IPR001647">
    <property type="entry name" value="HTH_TetR"/>
</dbReference>
<dbReference type="SUPFAM" id="SSF48498">
    <property type="entry name" value="Tetracyclin repressor-like, C-terminal domain"/>
    <property type="match status" value="1"/>
</dbReference>
<reference evidence="4 5" key="1">
    <citation type="submission" date="2018-09" db="EMBL/GenBank/DDBJ databases">
        <title>YIM PH21274 draft genome.</title>
        <authorList>
            <person name="Miao C."/>
        </authorList>
    </citation>
    <scope>NUCLEOTIDE SEQUENCE [LARGE SCALE GENOMIC DNA]</scope>
    <source>
        <strain evidence="4 5">YIM PH 21724</strain>
    </source>
</reference>
<dbReference type="SUPFAM" id="SSF46689">
    <property type="entry name" value="Homeodomain-like"/>
    <property type="match status" value="1"/>
</dbReference>
<dbReference type="GO" id="GO:0000976">
    <property type="term" value="F:transcription cis-regulatory region binding"/>
    <property type="evidence" value="ECO:0007669"/>
    <property type="project" value="TreeGrafter"/>
</dbReference>
<dbReference type="GO" id="GO:0003700">
    <property type="term" value="F:DNA-binding transcription factor activity"/>
    <property type="evidence" value="ECO:0007669"/>
    <property type="project" value="TreeGrafter"/>
</dbReference>
<feature type="domain" description="HTH tetR-type" evidence="3">
    <location>
        <begin position="13"/>
        <end position="73"/>
    </location>
</feature>
<evidence type="ECO:0000256" key="2">
    <source>
        <dbReference type="PROSITE-ProRule" id="PRU00335"/>
    </source>
</evidence>
<evidence type="ECO:0000259" key="3">
    <source>
        <dbReference type="PROSITE" id="PS50977"/>
    </source>
</evidence>
<keyword evidence="5" id="KW-1185">Reference proteome</keyword>
<proteinExistence type="predicted"/>
<dbReference type="Gene3D" id="1.10.10.60">
    <property type="entry name" value="Homeodomain-like"/>
    <property type="match status" value="1"/>
</dbReference>
<dbReference type="AlphaFoldDB" id="A0A3A4K1N0"/>
<gene>
    <name evidence="4" type="ORF">D5S18_20950</name>
</gene>
<comment type="caution">
    <text evidence="4">The sequence shown here is derived from an EMBL/GenBank/DDBJ whole genome shotgun (WGS) entry which is preliminary data.</text>
</comment>
<dbReference type="PANTHER" id="PTHR30055:SF235">
    <property type="entry name" value="TRANSCRIPTIONAL REGULATORY PROTEIN"/>
    <property type="match status" value="1"/>
</dbReference>
<dbReference type="InterPro" id="IPR009057">
    <property type="entry name" value="Homeodomain-like_sf"/>
</dbReference>
<feature type="DNA-binding region" description="H-T-H motif" evidence="2">
    <location>
        <begin position="36"/>
        <end position="55"/>
    </location>
</feature>
<dbReference type="InterPro" id="IPR050109">
    <property type="entry name" value="HTH-type_TetR-like_transc_reg"/>
</dbReference>
<dbReference type="Proteomes" id="UP000266677">
    <property type="component" value="Unassembled WGS sequence"/>
</dbReference>
<dbReference type="InterPro" id="IPR036271">
    <property type="entry name" value="Tet_transcr_reg_TetR-rel_C_sf"/>
</dbReference>
<dbReference type="Gene3D" id="1.10.357.10">
    <property type="entry name" value="Tetracycline Repressor, domain 2"/>
    <property type="match status" value="1"/>
</dbReference>
<name>A0A3A4K1N0_9NOCA</name>
<dbReference type="PANTHER" id="PTHR30055">
    <property type="entry name" value="HTH-TYPE TRANSCRIPTIONAL REGULATOR RUTR"/>
    <property type="match status" value="1"/>
</dbReference>
<dbReference type="PROSITE" id="PS50977">
    <property type="entry name" value="HTH_TETR_2"/>
    <property type="match status" value="1"/>
</dbReference>